<keyword evidence="8" id="KW-1185">Reference proteome</keyword>
<dbReference type="Gene3D" id="3.40.50.12780">
    <property type="entry name" value="N-terminal domain of ligase-like"/>
    <property type="match status" value="1"/>
</dbReference>
<dbReference type="PANTHER" id="PTHR22754:SF32">
    <property type="entry name" value="DISCO-INTERACTING PROTEIN 2"/>
    <property type="match status" value="1"/>
</dbReference>
<protein>
    <submittedName>
        <fullName evidence="7">Fatty acyl-AMP ligase</fullName>
    </submittedName>
</protein>
<dbReference type="GO" id="GO:0016874">
    <property type="term" value="F:ligase activity"/>
    <property type="evidence" value="ECO:0007669"/>
    <property type="project" value="UniProtKB-KW"/>
</dbReference>
<dbReference type="SUPFAM" id="SSF56801">
    <property type="entry name" value="Acetyl-CoA synthetase-like"/>
    <property type="match status" value="1"/>
</dbReference>
<dbReference type="Pfam" id="PF00501">
    <property type="entry name" value="AMP-binding"/>
    <property type="match status" value="1"/>
</dbReference>
<keyword evidence="3" id="KW-0276">Fatty acid metabolism</keyword>
<dbReference type="Proteomes" id="UP001515943">
    <property type="component" value="Unassembled WGS sequence"/>
</dbReference>
<dbReference type="Gene3D" id="3.30.300.30">
    <property type="match status" value="1"/>
</dbReference>
<name>A0ABX1FTS9_9PSEU</name>
<feature type="domain" description="AMP-binding enzyme C-terminal" evidence="6">
    <location>
        <begin position="483"/>
        <end position="592"/>
    </location>
</feature>
<gene>
    <name evidence="7" type="ORF">FXN61_36015</name>
</gene>
<proteinExistence type="inferred from homology"/>
<dbReference type="InterPro" id="IPR042099">
    <property type="entry name" value="ANL_N_sf"/>
</dbReference>
<evidence type="ECO:0000256" key="4">
    <source>
        <dbReference type="ARBA" id="ARBA00023098"/>
    </source>
</evidence>
<accession>A0ABX1FTS9</accession>
<evidence type="ECO:0000256" key="1">
    <source>
        <dbReference type="ARBA" id="ARBA00006432"/>
    </source>
</evidence>
<evidence type="ECO:0000259" key="6">
    <source>
        <dbReference type="Pfam" id="PF23024"/>
    </source>
</evidence>
<dbReference type="PANTHER" id="PTHR22754">
    <property type="entry name" value="DISCO-INTERACTING PROTEIN 2 DIP2 -RELATED"/>
    <property type="match status" value="1"/>
</dbReference>
<organism evidence="7 8">
    <name type="scientific">Lentzea indica</name>
    <dbReference type="NCBI Taxonomy" id="2604800"/>
    <lineage>
        <taxon>Bacteria</taxon>
        <taxon>Bacillati</taxon>
        <taxon>Actinomycetota</taxon>
        <taxon>Actinomycetes</taxon>
        <taxon>Pseudonocardiales</taxon>
        <taxon>Pseudonocardiaceae</taxon>
        <taxon>Lentzea</taxon>
    </lineage>
</organism>
<evidence type="ECO:0000256" key="2">
    <source>
        <dbReference type="ARBA" id="ARBA00022598"/>
    </source>
</evidence>
<sequence>MCQLVSAIRVTEGSAADVGGIPSIAMKTSASPDTVVSAFQALRKRSPERLLFTFVDEHGRDEETVTVSALGEAATAVGSALRGWGFRPGDRALLVYPPGPDFLRALVGCLTAGVVPVPVYPPNPMRLGHDMAGFRSIVDSCAPRAVLTNGAYERARTVGAVTGFFDRAKPEWPRLRWHRTDRVRPGSSFDWHAPVSVDEPALLQYTSGSTASPKGVVITHGNLACEISANALDLGLGDDTVGVFWLPQYHDLGLISVILSTLTGNSHSYLMSPLSFLHRPALWFDVMSRVRATHTAAPNFAFDLAVRKTTAEQRAAWDLSALRVVMSAAEPVRASTVDAFCTAFASAGLRRSSFYPAYGLAEHTVSVSMGGKAVLRLDRAALQRGEVLASPDGLPVMGCGRVTKPSAHVLIVDPETCLPCAGDRVGEIWVTSGTKAAGYFGMESESRRVFEAQVPGDERFYLRTGDLGFFHESELFITGRLKDVIIINGRNHYPQDIEDSVRDCHTGVRPGGVVAFGVPREEGERLVLFVETRSKAPDAECAEIAEAARRRVFETHGLAVDEVVVRPQGLVLKTTSGKVRRRACRQAFLEGRV</sequence>
<evidence type="ECO:0000256" key="3">
    <source>
        <dbReference type="ARBA" id="ARBA00022832"/>
    </source>
</evidence>
<dbReference type="Pfam" id="PF23024">
    <property type="entry name" value="AMP-dom_DIP2-like"/>
    <property type="match status" value="1"/>
</dbReference>
<dbReference type="InterPro" id="IPR045851">
    <property type="entry name" value="AMP-bd_C_sf"/>
</dbReference>
<keyword evidence="2 7" id="KW-0436">Ligase</keyword>
<keyword evidence="4" id="KW-0443">Lipid metabolism</keyword>
<dbReference type="InterPro" id="IPR000873">
    <property type="entry name" value="AMP-dep_synth/lig_dom"/>
</dbReference>
<evidence type="ECO:0000313" key="7">
    <source>
        <dbReference type="EMBL" id="NKE61876.1"/>
    </source>
</evidence>
<evidence type="ECO:0000313" key="8">
    <source>
        <dbReference type="Proteomes" id="UP001515943"/>
    </source>
</evidence>
<dbReference type="InterPro" id="IPR025110">
    <property type="entry name" value="AMP-bd_C"/>
</dbReference>
<feature type="domain" description="AMP-dependent synthetase/ligase" evidence="5">
    <location>
        <begin position="44"/>
        <end position="440"/>
    </location>
</feature>
<comment type="similarity">
    <text evidence="1">Belongs to the ATP-dependent AMP-binding enzyme family.</text>
</comment>
<comment type="caution">
    <text evidence="7">The sequence shown here is derived from an EMBL/GenBank/DDBJ whole genome shotgun (WGS) entry which is preliminary data.</text>
</comment>
<dbReference type="InterPro" id="IPR040097">
    <property type="entry name" value="FAAL/FAAC"/>
</dbReference>
<dbReference type="CDD" id="cd05931">
    <property type="entry name" value="FAAL"/>
    <property type="match status" value="1"/>
</dbReference>
<evidence type="ECO:0000259" key="5">
    <source>
        <dbReference type="Pfam" id="PF00501"/>
    </source>
</evidence>
<dbReference type="EMBL" id="VSRL01000203">
    <property type="protein sequence ID" value="NKE61876.1"/>
    <property type="molecule type" value="Genomic_DNA"/>
</dbReference>
<reference evidence="7 8" key="1">
    <citation type="submission" date="2019-08" db="EMBL/GenBank/DDBJ databases">
        <title>Lentzea from Indian Himalayas.</title>
        <authorList>
            <person name="Mandal S."/>
            <person name="Mallick Gupta A."/>
            <person name="Maiti P.K."/>
            <person name="Sarkar J."/>
            <person name="Mandal S."/>
        </authorList>
    </citation>
    <scope>NUCLEOTIDE SEQUENCE [LARGE SCALE GENOMIC DNA]</scope>
    <source>
        <strain evidence="7 8">PSKA42</strain>
    </source>
</reference>